<evidence type="ECO:0000313" key="3">
    <source>
        <dbReference type="Proteomes" id="UP001183881"/>
    </source>
</evidence>
<organism evidence="2 3">
    <name type="scientific">Streptomyces edwardsiae</name>
    <dbReference type="NCBI Taxonomy" id="3075527"/>
    <lineage>
        <taxon>Bacteria</taxon>
        <taxon>Bacillati</taxon>
        <taxon>Actinomycetota</taxon>
        <taxon>Actinomycetes</taxon>
        <taxon>Kitasatosporales</taxon>
        <taxon>Streptomycetaceae</taxon>
        <taxon>Streptomyces</taxon>
    </lineage>
</organism>
<dbReference type="InterPro" id="IPR056639">
    <property type="entry name" value="DUF7737"/>
</dbReference>
<dbReference type="Pfam" id="PF24879">
    <property type="entry name" value="DUF7737"/>
    <property type="match status" value="1"/>
</dbReference>
<comment type="caution">
    <text evidence="2">The sequence shown here is derived from an EMBL/GenBank/DDBJ whole genome shotgun (WGS) entry which is preliminary data.</text>
</comment>
<accession>A0ABU2PRE3</accession>
<evidence type="ECO:0000313" key="2">
    <source>
        <dbReference type="EMBL" id="MDT0394417.1"/>
    </source>
</evidence>
<feature type="domain" description="DUF7737" evidence="1">
    <location>
        <begin position="1"/>
        <end position="70"/>
    </location>
</feature>
<keyword evidence="3" id="KW-1185">Reference proteome</keyword>
<dbReference type="RefSeq" id="WP_311642142.1">
    <property type="nucleotide sequence ID" value="NZ_JAVRFA010000005.1"/>
</dbReference>
<evidence type="ECO:0000259" key="1">
    <source>
        <dbReference type="Pfam" id="PF24879"/>
    </source>
</evidence>
<gene>
    <name evidence="2" type="ORF">RM705_06825</name>
</gene>
<dbReference type="Proteomes" id="UP001183881">
    <property type="component" value="Unassembled WGS sequence"/>
</dbReference>
<reference evidence="3" key="1">
    <citation type="submission" date="2023-07" db="EMBL/GenBank/DDBJ databases">
        <title>30 novel species of actinomycetes from the DSMZ collection.</title>
        <authorList>
            <person name="Nouioui I."/>
        </authorList>
    </citation>
    <scope>NUCLEOTIDE SEQUENCE [LARGE SCALE GENOMIC DNA]</scope>
    <source>
        <strain evidence="3">DSM 41636</strain>
    </source>
</reference>
<sequence length="76" mass="8388">MVRGDRGTYKIHLLSANILMEPDDAHLCIVPASARGERYLPFEDDRLSLILSKAFLPAADADITDESILTRFGRGA</sequence>
<name>A0ABU2PRE3_9ACTN</name>
<proteinExistence type="predicted"/>
<dbReference type="EMBL" id="JAVRFA010000005">
    <property type="protein sequence ID" value="MDT0394417.1"/>
    <property type="molecule type" value="Genomic_DNA"/>
</dbReference>
<protein>
    <recommendedName>
        <fullName evidence="1">DUF7737 domain-containing protein</fullName>
    </recommendedName>
</protein>